<dbReference type="InterPro" id="IPR051803">
    <property type="entry name" value="TA_system_RelE-like_toxin"/>
</dbReference>
<dbReference type="Pfam" id="PF05016">
    <property type="entry name" value="ParE_toxin"/>
    <property type="match status" value="1"/>
</dbReference>
<comment type="caution">
    <text evidence="3">The sequence shown here is derived from an EMBL/GenBank/DDBJ whole genome shotgun (WGS) entry which is preliminary data.</text>
</comment>
<organism evidence="3 4">
    <name type="scientific">Salinibacter ruber</name>
    <dbReference type="NCBI Taxonomy" id="146919"/>
    <lineage>
        <taxon>Bacteria</taxon>
        <taxon>Pseudomonadati</taxon>
        <taxon>Rhodothermota</taxon>
        <taxon>Rhodothermia</taxon>
        <taxon>Rhodothermales</taxon>
        <taxon>Salinibacteraceae</taxon>
        <taxon>Salinibacter</taxon>
    </lineage>
</organism>
<evidence type="ECO:0000256" key="1">
    <source>
        <dbReference type="ARBA" id="ARBA00006226"/>
    </source>
</evidence>
<dbReference type="Gene3D" id="3.30.2310.20">
    <property type="entry name" value="RelE-like"/>
    <property type="match status" value="1"/>
</dbReference>
<dbReference type="InterPro" id="IPR007712">
    <property type="entry name" value="RelE/ParE_toxin"/>
</dbReference>
<evidence type="ECO:0000313" key="3">
    <source>
        <dbReference type="EMBL" id="MCS3953285.1"/>
    </source>
</evidence>
<keyword evidence="2" id="KW-1277">Toxin-antitoxin system</keyword>
<dbReference type="AlphaFoldDB" id="A0A9X2R5C6"/>
<comment type="similarity">
    <text evidence="1">Belongs to the RelE toxin family.</text>
</comment>
<name>A0A9X2R5C6_9BACT</name>
<dbReference type="NCBIfam" id="TIGR02385">
    <property type="entry name" value="RelE_StbE"/>
    <property type="match status" value="1"/>
</dbReference>
<gene>
    <name evidence="3" type="ORF">GGP83_003260</name>
</gene>
<dbReference type="GeneID" id="300198969"/>
<evidence type="ECO:0000313" key="4">
    <source>
        <dbReference type="Proteomes" id="UP001155010"/>
    </source>
</evidence>
<reference evidence="3" key="1">
    <citation type="submission" date="2022-08" db="EMBL/GenBank/DDBJ databases">
        <title>Genomic Encyclopedia of Type Strains, Phase V (KMG-V): Genome sequencing to study the core and pangenomes of soil and plant-associated prokaryotes.</title>
        <authorList>
            <person name="Whitman W."/>
        </authorList>
    </citation>
    <scope>NUCLEOTIDE SEQUENCE</scope>
    <source>
        <strain evidence="3">SP2017</strain>
    </source>
</reference>
<dbReference type="Proteomes" id="UP001155010">
    <property type="component" value="Unassembled WGS sequence"/>
</dbReference>
<accession>A0A9X2R5C6</accession>
<dbReference type="PANTHER" id="PTHR33755">
    <property type="entry name" value="TOXIN PARE1-RELATED"/>
    <property type="match status" value="1"/>
</dbReference>
<dbReference type="SUPFAM" id="SSF143011">
    <property type="entry name" value="RelE-like"/>
    <property type="match status" value="1"/>
</dbReference>
<sequence>MADIVWTEEALSDLEAIGDYFERSSPQYATTIVNRLYTSVEPLSEHPKMGRRVPEVDHESLRELIVEGYRVLYQLREERIEIITVVHSRQDLPRKFRRRG</sequence>
<protein>
    <submittedName>
        <fullName evidence="3">Addiction module RelE/StbE family toxin</fullName>
    </submittedName>
</protein>
<dbReference type="EMBL" id="JANUBB010000021">
    <property type="protein sequence ID" value="MCS3953285.1"/>
    <property type="molecule type" value="Genomic_DNA"/>
</dbReference>
<dbReference type="InterPro" id="IPR035093">
    <property type="entry name" value="RelE/ParE_toxin_dom_sf"/>
</dbReference>
<dbReference type="RefSeq" id="WP_118829467.1">
    <property type="nucleotide sequence ID" value="NZ_CALTRV010000010.1"/>
</dbReference>
<dbReference type="PANTHER" id="PTHR33755:SF5">
    <property type="entry name" value="TYPE II TOXIN-ANTITOXIN SYSTEM RELE_PARE FAMILY TOXIN"/>
    <property type="match status" value="1"/>
</dbReference>
<evidence type="ECO:0000256" key="2">
    <source>
        <dbReference type="ARBA" id="ARBA00022649"/>
    </source>
</evidence>
<proteinExistence type="inferred from homology"/>